<dbReference type="Gene3D" id="3.40.50.300">
    <property type="entry name" value="P-loop containing nucleotide triphosphate hydrolases"/>
    <property type="match status" value="1"/>
</dbReference>
<dbReference type="InterPro" id="IPR027417">
    <property type="entry name" value="P-loop_NTPase"/>
</dbReference>
<dbReference type="InterPro" id="IPR032672">
    <property type="entry name" value="TmcA/NAT10/Kre33"/>
</dbReference>
<keyword evidence="4 9" id="KW-0819">tRNA processing</keyword>
<evidence type="ECO:0000256" key="4">
    <source>
        <dbReference type="ARBA" id="ARBA00022694"/>
    </source>
</evidence>
<dbReference type="CDD" id="cd04301">
    <property type="entry name" value="NAT_SF"/>
    <property type="match status" value="1"/>
</dbReference>
<dbReference type="GO" id="GO:0016746">
    <property type="term" value="F:acyltransferase activity"/>
    <property type="evidence" value="ECO:0007669"/>
    <property type="project" value="UniProtKB-KW"/>
</dbReference>
<keyword evidence="1 9" id="KW-0963">Cytoplasm</keyword>
<dbReference type="PANTHER" id="PTHR10925:SF5">
    <property type="entry name" value="RNA CYTIDINE ACETYLTRANSFERASE"/>
    <property type="match status" value="1"/>
</dbReference>
<evidence type="ECO:0000259" key="13">
    <source>
        <dbReference type="Pfam" id="PF17176"/>
    </source>
</evidence>
<name>A0ABU7J9I2_9GAMM</name>
<evidence type="ECO:0000259" key="12">
    <source>
        <dbReference type="Pfam" id="PF13718"/>
    </source>
</evidence>
<evidence type="ECO:0000256" key="5">
    <source>
        <dbReference type="ARBA" id="ARBA00022741"/>
    </source>
</evidence>
<dbReference type="PANTHER" id="PTHR10925">
    <property type="entry name" value="N-ACETYLTRANSFERASE 10"/>
    <property type="match status" value="1"/>
</dbReference>
<evidence type="ECO:0000256" key="9">
    <source>
        <dbReference type="HAMAP-Rule" id="MF_01886"/>
    </source>
</evidence>
<keyword evidence="5 9" id="KW-0547">Nucleotide-binding</keyword>
<dbReference type="EMBL" id="JAUHLI010000024">
    <property type="protein sequence ID" value="MEE2003205.1"/>
    <property type="molecule type" value="Genomic_DNA"/>
</dbReference>
<feature type="binding site" evidence="9">
    <location>
        <position position="181"/>
    </location>
    <ligand>
        <name>ATP</name>
        <dbReference type="ChEBI" id="CHEBI:30616"/>
    </ligand>
</feature>
<evidence type="ECO:0000259" key="10">
    <source>
        <dbReference type="Pfam" id="PF05127"/>
    </source>
</evidence>
<evidence type="ECO:0000256" key="1">
    <source>
        <dbReference type="ARBA" id="ARBA00022490"/>
    </source>
</evidence>
<comment type="caution">
    <text evidence="14">The sequence shown here is derived from an EMBL/GenBank/DDBJ whole genome shotgun (WGS) entry which is preliminary data.</text>
</comment>
<feature type="domain" description="N-acetyltransferase" evidence="12">
    <location>
        <begin position="392"/>
        <end position="508"/>
    </location>
</feature>
<keyword evidence="15" id="KW-1185">Reference proteome</keyword>
<sequence length="689" mass="76969">MLGQQLPDWLRAANAAHCRLPVVFSGSNSRLLPQVQQLLQHYQPDKLCWIGPDAPAGALVPSRQHKQLGTECDWLIINAEQGFPADLVAAVSGSLKAGGLWLLLTPEPEHWMQQPNPDHRHLLPYPLDASKHQGNFLWFFCQRLQQCALAWLTPDEVLQAPTFPKITTPEPAPAPYATTEQQAAVAAIHKVALGHRKRPLVLTAHRGRGKSAALGLAAAELAQHDKHILLTAPTESAAAICQQHFRAHVSSEQQSLLRYLPIDMLLKQQPQADLVLVDEAAAIPTLLLQQLVQAYPRVVFATTEHGYEGTGRGFQLRFQAYLQQHFAGFKQLQLKQPIRYADCDPLEQLLFHSLLLNLSEQDPVWDGAIDALQLQQLNSGQLVKQPELLQSLFHLLSLAHYQTRVDDLAALLDNAKLEVFALMQDDRLLACALVSLEGELPELLSKEVLLGKRRVQGHLLAQSLAFHLQQPELTQAPMARIQRIVVHPKLQRQGLGSELLSRISANYQPTQHLLGTSFALSAPVLSFWSKADFVPVRLGVKADQASGEHSLLMLQQSTKHQSTIRQLESCFRRQLYDQVPALYPQLCPELLRQLVTPPQQALSQLDYQALILFADQQRPFELVYTQLLHWFNQHLQDVSAADAELCIALLWQKKGFDDVAKTYGITGKKQLINRLRRMVAAALATPGSE</sequence>
<gene>
    <name evidence="9" type="primary">tmcA</name>
    <name evidence="14" type="ORF">QWY20_17255</name>
</gene>
<dbReference type="Gene3D" id="3.40.50.11040">
    <property type="match status" value="1"/>
</dbReference>
<dbReference type="RefSeq" id="WP_330130252.1">
    <property type="nucleotide sequence ID" value="NZ_JAUHLI010000024.1"/>
</dbReference>
<comment type="subcellular location">
    <subcellularLocation>
        <location evidence="9">Cytoplasm</location>
    </subcellularLocation>
</comment>
<dbReference type="InterPro" id="IPR038321">
    <property type="entry name" value="TmcA_C_sf"/>
</dbReference>
<keyword evidence="3 9" id="KW-0808">Transferase</keyword>
<dbReference type="Gene3D" id="3.40.630.30">
    <property type="match status" value="1"/>
</dbReference>
<evidence type="ECO:0000256" key="6">
    <source>
        <dbReference type="ARBA" id="ARBA00022840"/>
    </source>
</evidence>
<reference evidence="14 15" key="1">
    <citation type="submission" date="2023-07" db="EMBL/GenBank/DDBJ databases">
        <title>Alkalimonas sp., MEB108 novel, alkaliphilic bacterium isolated from Lonar Lake, India.</title>
        <authorList>
            <person name="Joshi A."/>
            <person name="Thite S."/>
        </authorList>
    </citation>
    <scope>NUCLEOTIDE SEQUENCE [LARGE SCALE GENOMIC DNA]</scope>
    <source>
        <strain evidence="14 15">MEB108</strain>
    </source>
</reference>
<comment type="catalytic activity">
    <reaction evidence="9">
        <text>cytidine(34) in elongator tRNA(Met) + acetyl-CoA + ATP + H2O = N(4)-acetylcytidine(34) in elongator tRNA(Met) + ADP + phosphate + CoA + H(+)</text>
        <dbReference type="Rhea" id="RHEA:43788"/>
        <dbReference type="Rhea" id="RHEA-COMP:10693"/>
        <dbReference type="Rhea" id="RHEA-COMP:10694"/>
        <dbReference type="ChEBI" id="CHEBI:15377"/>
        <dbReference type="ChEBI" id="CHEBI:15378"/>
        <dbReference type="ChEBI" id="CHEBI:30616"/>
        <dbReference type="ChEBI" id="CHEBI:43474"/>
        <dbReference type="ChEBI" id="CHEBI:57287"/>
        <dbReference type="ChEBI" id="CHEBI:57288"/>
        <dbReference type="ChEBI" id="CHEBI:74900"/>
        <dbReference type="ChEBI" id="CHEBI:82748"/>
        <dbReference type="ChEBI" id="CHEBI:456216"/>
        <dbReference type="EC" id="2.3.1.193"/>
    </reaction>
</comment>
<dbReference type="Pfam" id="PF05127">
    <property type="entry name" value="NAT10_TcmA_helicase"/>
    <property type="match status" value="1"/>
</dbReference>
<dbReference type="EC" id="2.3.1.193" evidence="9"/>
<dbReference type="SUPFAM" id="SSF55729">
    <property type="entry name" value="Acyl-CoA N-acyltransferases (Nat)"/>
    <property type="match status" value="1"/>
</dbReference>
<comment type="caution">
    <text evidence="9">Lacks conserved residue(s) required for the propagation of feature annotation.</text>
</comment>
<keyword evidence="8 9" id="KW-0012">Acyltransferase</keyword>
<dbReference type="InterPro" id="IPR013562">
    <property type="entry name" value="TmcA/NAT10_N"/>
</dbReference>
<dbReference type="Gene3D" id="1.20.120.890">
    <property type="entry name" value="tRNA(Met) cytidine acetyltransferase, tail domain"/>
    <property type="match status" value="1"/>
</dbReference>
<feature type="domain" description="TcmA/NAT10 helicase" evidence="10">
    <location>
        <begin position="201"/>
        <end position="357"/>
    </location>
</feature>
<evidence type="ECO:0000256" key="3">
    <source>
        <dbReference type="ARBA" id="ARBA00022679"/>
    </source>
</evidence>
<dbReference type="Pfam" id="PF13718">
    <property type="entry name" value="GNAT_acetyltr_2"/>
    <property type="match status" value="1"/>
</dbReference>
<dbReference type="InterPro" id="IPR000182">
    <property type="entry name" value="GNAT_dom"/>
</dbReference>
<feature type="domain" description="tRNA(Met) cytidine acetyltransferase TmcA tRNA-binding" evidence="13">
    <location>
        <begin position="595"/>
        <end position="684"/>
    </location>
</feature>
<evidence type="ECO:0000313" key="14">
    <source>
        <dbReference type="EMBL" id="MEE2003205.1"/>
    </source>
</evidence>
<evidence type="ECO:0000259" key="11">
    <source>
        <dbReference type="Pfam" id="PF08351"/>
    </source>
</evidence>
<protein>
    <recommendedName>
        <fullName evidence="9">tRNA(Met) cytidine acetyltransferase TmcA</fullName>
        <ecNumber evidence="9">2.3.1.193</ecNumber>
    </recommendedName>
</protein>
<dbReference type="Proteomes" id="UP001336314">
    <property type="component" value="Unassembled WGS sequence"/>
</dbReference>
<accession>A0ABU7J9I2</accession>
<feature type="domain" description="TmcA/NAT10 N-terminal" evidence="11">
    <location>
        <begin position="5"/>
        <end position="146"/>
    </location>
</feature>
<feature type="binding site" evidence="9">
    <location>
        <position position="339"/>
    </location>
    <ligand>
        <name>ATP</name>
        <dbReference type="ChEBI" id="CHEBI:30616"/>
    </ligand>
</feature>
<dbReference type="InterPro" id="IPR007807">
    <property type="entry name" value="TcmA/NAT10_helicase"/>
</dbReference>
<dbReference type="InterPro" id="IPR016181">
    <property type="entry name" value="Acyl_CoA_acyltransferase"/>
</dbReference>
<comment type="function">
    <text evidence="9">Catalyzes the formation of N(4)-acetylcytidine (ac(4)C) at the wobble position of tRNA(Met), by using acetyl-CoA as an acetyl donor and ATP (or GTP).</text>
</comment>
<evidence type="ECO:0000256" key="2">
    <source>
        <dbReference type="ARBA" id="ARBA00022555"/>
    </source>
</evidence>
<keyword evidence="7 9" id="KW-0694">RNA-binding</keyword>
<comment type="similarity">
    <text evidence="9">Belongs to the TmcA family.</text>
</comment>
<proteinExistence type="inferred from homology"/>
<dbReference type="InterPro" id="IPR024914">
    <property type="entry name" value="tRNA_acetyltr_TmcA"/>
</dbReference>
<dbReference type="Pfam" id="PF08351">
    <property type="entry name" value="TmcA_N"/>
    <property type="match status" value="1"/>
</dbReference>
<evidence type="ECO:0000313" key="15">
    <source>
        <dbReference type="Proteomes" id="UP001336314"/>
    </source>
</evidence>
<evidence type="ECO:0000256" key="8">
    <source>
        <dbReference type="ARBA" id="ARBA00023315"/>
    </source>
</evidence>
<dbReference type="SUPFAM" id="SSF52540">
    <property type="entry name" value="P-loop containing nucleoside triphosphate hydrolases"/>
    <property type="match status" value="1"/>
</dbReference>
<evidence type="ECO:0000256" key="7">
    <source>
        <dbReference type="ARBA" id="ARBA00022884"/>
    </source>
</evidence>
<organism evidence="14 15">
    <name type="scientific">Alkalimonas cellulosilytica</name>
    <dbReference type="NCBI Taxonomy" id="3058395"/>
    <lineage>
        <taxon>Bacteria</taxon>
        <taxon>Pseudomonadati</taxon>
        <taxon>Pseudomonadota</taxon>
        <taxon>Gammaproteobacteria</taxon>
        <taxon>Alkalimonas</taxon>
    </lineage>
</organism>
<keyword evidence="6 9" id="KW-0067">ATP-binding</keyword>
<keyword evidence="2 9" id="KW-0820">tRNA-binding</keyword>
<dbReference type="InterPro" id="IPR033442">
    <property type="entry name" value="TmcA_tRNA_bind"/>
</dbReference>
<dbReference type="HAMAP" id="MF_01886">
    <property type="entry name" value="tRNA_acetyltr_TmcA"/>
    <property type="match status" value="1"/>
</dbReference>
<dbReference type="Pfam" id="PF17176">
    <property type="entry name" value="tRNA_bind_3"/>
    <property type="match status" value="1"/>
</dbReference>